<reference evidence="2 3" key="1">
    <citation type="submission" date="2019-03" db="EMBL/GenBank/DDBJ databases">
        <title>Single cell metagenomics reveals metabolic interactions within the superorganism composed of flagellate Streblomastix strix and complex community of Bacteroidetes bacteria on its surface.</title>
        <authorList>
            <person name="Treitli S.C."/>
            <person name="Kolisko M."/>
            <person name="Husnik F."/>
            <person name="Keeling P."/>
            <person name="Hampl V."/>
        </authorList>
    </citation>
    <scope>NUCLEOTIDE SEQUENCE [LARGE SCALE GENOMIC DNA]</scope>
    <source>
        <strain evidence="2">ST1C</strain>
    </source>
</reference>
<sequence>LAALGFDGKAINIFTHHTPDSKINKEYDIFVVNRVQDSIASALVNIHGEKQATQIISNQRGEARVSEGDTHASPPSLPIISTQPIVEAESLNDRKSTKFQKSQMSKDDQDVQPQEEVQNSSITKDFDRTTTVDAQK</sequence>
<gene>
    <name evidence="2" type="ORF">EZS28_012490</name>
</gene>
<dbReference type="AlphaFoldDB" id="A0A5J4WAP6"/>
<dbReference type="EMBL" id="SNRW01002697">
    <property type="protein sequence ID" value="KAA6391987.1"/>
    <property type="molecule type" value="Genomic_DNA"/>
</dbReference>
<comment type="caution">
    <text evidence="2">The sequence shown here is derived from an EMBL/GenBank/DDBJ whole genome shotgun (WGS) entry which is preliminary data.</text>
</comment>
<evidence type="ECO:0000313" key="2">
    <source>
        <dbReference type="EMBL" id="KAA6391987.1"/>
    </source>
</evidence>
<organism evidence="2 3">
    <name type="scientific">Streblomastix strix</name>
    <dbReference type="NCBI Taxonomy" id="222440"/>
    <lineage>
        <taxon>Eukaryota</taxon>
        <taxon>Metamonada</taxon>
        <taxon>Preaxostyla</taxon>
        <taxon>Oxymonadida</taxon>
        <taxon>Streblomastigidae</taxon>
        <taxon>Streblomastix</taxon>
    </lineage>
</organism>
<feature type="compositionally biased region" description="Basic and acidic residues" evidence="1">
    <location>
        <begin position="61"/>
        <end position="70"/>
    </location>
</feature>
<protein>
    <submittedName>
        <fullName evidence="2">Uncharacterized protein</fullName>
    </submittedName>
</protein>
<evidence type="ECO:0000256" key="1">
    <source>
        <dbReference type="SAM" id="MobiDB-lite"/>
    </source>
</evidence>
<name>A0A5J4WAP6_9EUKA</name>
<feature type="compositionally biased region" description="Basic and acidic residues" evidence="1">
    <location>
        <begin position="124"/>
        <end position="136"/>
    </location>
</feature>
<feature type="region of interest" description="Disordered" evidence="1">
    <location>
        <begin position="61"/>
        <end position="136"/>
    </location>
</feature>
<feature type="non-terminal residue" evidence="2">
    <location>
        <position position="1"/>
    </location>
</feature>
<accession>A0A5J4WAP6</accession>
<evidence type="ECO:0000313" key="3">
    <source>
        <dbReference type="Proteomes" id="UP000324800"/>
    </source>
</evidence>
<dbReference type="Proteomes" id="UP000324800">
    <property type="component" value="Unassembled WGS sequence"/>
</dbReference>
<proteinExistence type="predicted"/>